<dbReference type="EMBL" id="CADCVD010000145">
    <property type="protein sequence ID" value="CAA9454827.1"/>
    <property type="molecule type" value="Genomic_DNA"/>
</dbReference>
<accession>A0A6J4QX05</accession>
<proteinExistence type="predicted"/>
<gene>
    <name evidence="1" type="ORF">AVDCRST_MAG37-2827</name>
</gene>
<dbReference type="AlphaFoldDB" id="A0A6J4QX05"/>
<evidence type="ECO:0000313" key="1">
    <source>
        <dbReference type="EMBL" id="CAA9454827.1"/>
    </source>
</evidence>
<reference evidence="1" key="1">
    <citation type="submission" date="2020-02" db="EMBL/GenBank/DDBJ databases">
        <authorList>
            <person name="Meier V. D."/>
        </authorList>
    </citation>
    <scope>NUCLEOTIDE SEQUENCE</scope>
    <source>
        <strain evidence="1">AVDCRST_MAG37</strain>
    </source>
</reference>
<name>A0A6J4QX05_9ACTN</name>
<organism evidence="1">
    <name type="scientific">uncultured Rubrobacteraceae bacterium</name>
    <dbReference type="NCBI Taxonomy" id="349277"/>
    <lineage>
        <taxon>Bacteria</taxon>
        <taxon>Bacillati</taxon>
        <taxon>Actinomycetota</taxon>
        <taxon>Rubrobacteria</taxon>
        <taxon>Rubrobacterales</taxon>
        <taxon>Rubrobacteraceae</taxon>
        <taxon>environmental samples</taxon>
    </lineage>
</organism>
<sequence length="187" mass="20776">MKCTYRWRCFEDMNRIKILLMAAVLLVTMVSISAVPAMAQSETLVYLPNFGPTGVGGTFSCTDGPPFTSVYPSTANNPNPSGNCDFSQNGQPSGLVCNTPTTVTFPDGETLSGSICQSSGDQEPGQSHCGPWQTAWYVSSGGWWYGWYWRWCYNPSEQNPWHVDWASWYWDGYAGPSYSTGYQYSTQ</sequence>
<protein>
    <submittedName>
        <fullName evidence="1">Uncharacterized protein</fullName>
    </submittedName>
</protein>